<name>A0A831RY40_9GAMM</name>
<dbReference type="SUPFAM" id="SSF51126">
    <property type="entry name" value="Pectin lyase-like"/>
    <property type="match status" value="1"/>
</dbReference>
<comment type="caution">
    <text evidence="2">The sequence shown here is derived from an EMBL/GenBank/DDBJ whole genome shotgun (WGS) entry which is preliminary data.</text>
</comment>
<dbReference type="Proteomes" id="UP000886339">
    <property type="component" value="Unassembled WGS sequence"/>
</dbReference>
<protein>
    <recommendedName>
        <fullName evidence="3">DUF1565 domain-containing protein</fullName>
    </recommendedName>
</protein>
<evidence type="ECO:0008006" key="3">
    <source>
        <dbReference type="Google" id="ProtNLM"/>
    </source>
</evidence>
<dbReference type="InterPro" id="IPR012334">
    <property type="entry name" value="Pectin_lyas_fold"/>
</dbReference>
<organism evidence="2">
    <name type="scientific">Thiolapillus brandeum</name>
    <dbReference type="NCBI Taxonomy" id="1076588"/>
    <lineage>
        <taxon>Bacteria</taxon>
        <taxon>Pseudomonadati</taxon>
        <taxon>Pseudomonadota</taxon>
        <taxon>Gammaproteobacteria</taxon>
        <taxon>Chromatiales</taxon>
        <taxon>Sedimenticolaceae</taxon>
        <taxon>Thiolapillus</taxon>
    </lineage>
</organism>
<proteinExistence type="predicted"/>
<keyword evidence="1" id="KW-0732">Signal</keyword>
<dbReference type="AlphaFoldDB" id="A0A831RY40"/>
<dbReference type="Gene3D" id="2.160.20.10">
    <property type="entry name" value="Single-stranded right-handed beta-helix, Pectin lyase-like"/>
    <property type="match status" value="1"/>
</dbReference>
<feature type="signal peptide" evidence="1">
    <location>
        <begin position="1"/>
        <end position="21"/>
    </location>
</feature>
<dbReference type="InterPro" id="IPR011050">
    <property type="entry name" value="Pectin_lyase_fold/virulence"/>
</dbReference>
<accession>A0A831RY40</accession>
<evidence type="ECO:0000313" key="2">
    <source>
        <dbReference type="EMBL" id="HEC07169.1"/>
    </source>
</evidence>
<feature type="chain" id="PRO_5032493888" description="DUF1565 domain-containing protein" evidence="1">
    <location>
        <begin position="22"/>
        <end position="337"/>
    </location>
</feature>
<evidence type="ECO:0000256" key="1">
    <source>
        <dbReference type="SAM" id="SignalP"/>
    </source>
</evidence>
<reference evidence="2" key="1">
    <citation type="journal article" date="2020" name="mSystems">
        <title>Genome- and Community-Level Interaction Insights into Carbon Utilization and Element Cycling Functions of Hydrothermarchaeota in Hydrothermal Sediment.</title>
        <authorList>
            <person name="Zhou Z."/>
            <person name="Liu Y."/>
            <person name="Xu W."/>
            <person name="Pan J."/>
            <person name="Luo Z.H."/>
            <person name="Li M."/>
        </authorList>
    </citation>
    <scope>NUCLEOTIDE SEQUENCE [LARGE SCALE GENOMIC DNA]</scope>
    <source>
        <strain evidence="2">HyVt-458</strain>
    </source>
</reference>
<sequence>MSRHWLTLAFGSVVLSSSAFGAGIGINPGGIRFPDGSFQATAAKPPLPPGMAWVATSGGAYSSPVDAMTHLSDWCEPGSNARCTLLIAPGTYELPQDQQLLMHQGVDIVGMGMESTQIVGHVGGATPGENSALILGAAEATLRDITVVNQGVDNAANVTAIYNKHWAFSIVRVKVYVGLWANSADTYGIVNEGALDVTFEDVTINSSNVSGSSSKKCFGIWNKGNGKLEINYARVLAMGCDDDNTAIQNTESILRLVNVSAEAQFAGSFRAFAVWNTQGTITILDSTLKSTYRSLGIGSASDTIINTQLDGAIIDAFPSPSTQCRGTYDGNLVKVDC</sequence>
<gene>
    <name evidence="2" type="ORF">ENJ12_09965</name>
</gene>
<dbReference type="EMBL" id="DRLF01000342">
    <property type="protein sequence ID" value="HEC07169.1"/>
    <property type="molecule type" value="Genomic_DNA"/>
</dbReference>